<evidence type="ECO:0000259" key="9">
    <source>
        <dbReference type="Pfam" id="PF00768"/>
    </source>
</evidence>
<organism evidence="10 11">
    <name type="scientific">Spongiibacter thalassae</name>
    <dbReference type="NCBI Taxonomy" id="2721624"/>
    <lineage>
        <taxon>Bacteria</taxon>
        <taxon>Pseudomonadati</taxon>
        <taxon>Pseudomonadota</taxon>
        <taxon>Gammaproteobacteria</taxon>
        <taxon>Cellvibrionales</taxon>
        <taxon>Spongiibacteraceae</taxon>
        <taxon>Spongiibacter</taxon>
    </lineage>
</organism>
<dbReference type="NCBIfam" id="NF008668">
    <property type="entry name" value="PRK11669.1"/>
    <property type="match status" value="1"/>
</dbReference>
<evidence type="ECO:0000256" key="1">
    <source>
        <dbReference type="ARBA" id="ARBA00007164"/>
    </source>
</evidence>
<dbReference type="PANTHER" id="PTHR21581">
    <property type="entry name" value="D-ALANYL-D-ALANINE CARBOXYPEPTIDASE"/>
    <property type="match status" value="1"/>
</dbReference>
<feature type="signal peptide" evidence="8">
    <location>
        <begin position="1"/>
        <end position="19"/>
    </location>
</feature>
<evidence type="ECO:0000256" key="5">
    <source>
        <dbReference type="ARBA" id="ARBA00022984"/>
    </source>
</evidence>
<evidence type="ECO:0000256" key="6">
    <source>
        <dbReference type="ARBA" id="ARBA00023316"/>
    </source>
</evidence>
<protein>
    <submittedName>
        <fullName evidence="10">D-alanyl-D-alanine endopeptidase</fullName>
        <ecNumber evidence="10">3.4.21.-</ecNumber>
    </submittedName>
</protein>
<evidence type="ECO:0000313" key="10">
    <source>
        <dbReference type="EMBL" id="NKI16292.1"/>
    </source>
</evidence>
<comment type="similarity">
    <text evidence="1 7">Belongs to the peptidase S11 family.</text>
</comment>
<keyword evidence="6" id="KW-0961">Cell wall biogenesis/degradation</keyword>
<keyword evidence="5" id="KW-0573">Peptidoglycan synthesis</keyword>
<evidence type="ECO:0000313" key="11">
    <source>
        <dbReference type="Proteomes" id="UP000765845"/>
    </source>
</evidence>
<evidence type="ECO:0000256" key="7">
    <source>
        <dbReference type="RuleBase" id="RU004016"/>
    </source>
</evidence>
<accession>A0ABX1GAU6</accession>
<dbReference type="Pfam" id="PF00768">
    <property type="entry name" value="Peptidase_S11"/>
    <property type="match status" value="1"/>
</dbReference>
<dbReference type="Proteomes" id="UP000765845">
    <property type="component" value="Unassembled WGS sequence"/>
</dbReference>
<dbReference type="InterPro" id="IPR012338">
    <property type="entry name" value="Beta-lactam/transpept-like"/>
</dbReference>
<reference evidence="10 11" key="1">
    <citation type="submission" date="2020-04" db="EMBL/GenBank/DDBJ databases">
        <authorList>
            <person name="Yoon J."/>
        </authorList>
    </citation>
    <scope>NUCLEOTIDE SEQUENCE [LARGE SCALE GENOMIC DNA]</scope>
    <source>
        <strain evidence="10 11">KMU-166</strain>
    </source>
</reference>
<dbReference type="EC" id="3.4.21.-" evidence="10"/>
<keyword evidence="4" id="KW-0133">Cell shape</keyword>
<feature type="chain" id="PRO_5045421691" evidence="8">
    <location>
        <begin position="20"/>
        <end position="305"/>
    </location>
</feature>
<evidence type="ECO:0000256" key="4">
    <source>
        <dbReference type="ARBA" id="ARBA00022960"/>
    </source>
</evidence>
<keyword evidence="11" id="KW-1185">Reference proteome</keyword>
<proteinExistence type="inferred from homology"/>
<dbReference type="InterPro" id="IPR018044">
    <property type="entry name" value="Peptidase_S11"/>
</dbReference>
<gene>
    <name evidence="10" type="primary">pbpG</name>
    <name evidence="10" type="ORF">HCU74_02550</name>
</gene>
<dbReference type="SUPFAM" id="SSF56601">
    <property type="entry name" value="beta-lactamase/transpeptidase-like"/>
    <property type="match status" value="1"/>
</dbReference>
<dbReference type="PANTHER" id="PTHR21581:SF26">
    <property type="entry name" value="D-ALANYL-D-ALANINE ENDOPEPTIDASE"/>
    <property type="match status" value="1"/>
</dbReference>
<dbReference type="GO" id="GO:0016787">
    <property type="term" value="F:hydrolase activity"/>
    <property type="evidence" value="ECO:0007669"/>
    <property type="project" value="UniProtKB-KW"/>
</dbReference>
<name>A0ABX1GAU6_9GAMM</name>
<comment type="caution">
    <text evidence="10">The sequence shown here is derived from an EMBL/GenBank/DDBJ whole genome shotgun (WGS) entry which is preliminary data.</text>
</comment>
<evidence type="ECO:0000256" key="3">
    <source>
        <dbReference type="ARBA" id="ARBA00022801"/>
    </source>
</evidence>
<evidence type="ECO:0000256" key="2">
    <source>
        <dbReference type="ARBA" id="ARBA00022729"/>
    </source>
</evidence>
<sequence length="305" mass="33366">MRRLLSLVAVLCFSSLSVAAESNDNGPALKLASVSALAMDAESGEVLYQKHSNIRMPIASLTKVMTAMVVLDAKQSLREKIRFQERDRKSINHYFSRIRLGSEISRGEAMRLALMSSENLAAAALANNYPGGEEKFVEAMNSKAAALGMKNTRFVDSSGLSPRNVSTAADLSRMVAAAAKYPEIHEYSTTPLHTAHFSRPGYKLAYVNTNPLLRYERWQADVSKTGYLDLAGRCLIMQTEIDGRAVVLVMLDSYGKRSPIGDAGRIKRWIETGETGRVSAVASNYSRNKLMGYMAGNATAQLSVN</sequence>
<evidence type="ECO:0000256" key="8">
    <source>
        <dbReference type="SAM" id="SignalP"/>
    </source>
</evidence>
<dbReference type="RefSeq" id="WP_168448819.1">
    <property type="nucleotide sequence ID" value="NZ_JAAWWK010000001.1"/>
</dbReference>
<feature type="domain" description="Peptidase S11 D-alanyl-D-alanine carboxypeptidase A N-terminal" evidence="9">
    <location>
        <begin position="30"/>
        <end position="253"/>
    </location>
</feature>
<dbReference type="Gene3D" id="3.40.710.10">
    <property type="entry name" value="DD-peptidase/beta-lactamase superfamily"/>
    <property type="match status" value="1"/>
</dbReference>
<dbReference type="InterPro" id="IPR001967">
    <property type="entry name" value="Peptidase_S11_N"/>
</dbReference>
<keyword evidence="2 8" id="KW-0732">Signal</keyword>
<dbReference type="PRINTS" id="PR00725">
    <property type="entry name" value="DADACBPTASE1"/>
</dbReference>
<dbReference type="EMBL" id="JAAWWK010000001">
    <property type="protein sequence ID" value="NKI16292.1"/>
    <property type="molecule type" value="Genomic_DNA"/>
</dbReference>
<keyword evidence="3 10" id="KW-0378">Hydrolase</keyword>